<evidence type="ECO:0008006" key="3">
    <source>
        <dbReference type="Google" id="ProtNLM"/>
    </source>
</evidence>
<keyword evidence="2" id="KW-1185">Reference proteome</keyword>
<reference evidence="1" key="1">
    <citation type="submission" date="2019-05" db="EMBL/GenBank/DDBJ databases">
        <authorList>
            <person name="Lianzixin W."/>
        </authorList>
    </citation>
    <scope>NUCLEOTIDE SEQUENCE</scope>
    <source>
        <strain evidence="1">EC11</strain>
    </source>
</reference>
<comment type="caution">
    <text evidence="1">The sequence shown here is derived from an EMBL/GenBank/DDBJ whole genome shotgun (WGS) entry which is preliminary data.</text>
</comment>
<dbReference type="Proteomes" id="UP000817854">
    <property type="component" value="Unassembled WGS sequence"/>
</dbReference>
<evidence type="ECO:0000313" key="2">
    <source>
        <dbReference type="Proteomes" id="UP000817854"/>
    </source>
</evidence>
<evidence type="ECO:0000313" key="1">
    <source>
        <dbReference type="EMBL" id="NHN25997.1"/>
    </source>
</evidence>
<dbReference type="PROSITE" id="PS51257">
    <property type="entry name" value="PROKAR_LIPOPROTEIN"/>
    <property type="match status" value="1"/>
</dbReference>
<sequence>MKRIIVLAALLIFGCQSPKKTKEHPFNQLTNLIDQYADNTLEKGNINSLAITIYKEGQVYLKLVRNVNQQYIYKQQ</sequence>
<organism evidence="1 2">
    <name type="scientific">Flavobacterium jejuense</name>
    <dbReference type="NCBI Taxonomy" id="1544455"/>
    <lineage>
        <taxon>Bacteria</taxon>
        <taxon>Pseudomonadati</taxon>
        <taxon>Bacteroidota</taxon>
        <taxon>Flavobacteriia</taxon>
        <taxon>Flavobacteriales</taxon>
        <taxon>Flavobacteriaceae</taxon>
        <taxon>Flavobacterium</taxon>
    </lineage>
</organism>
<protein>
    <recommendedName>
        <fullName evidence="3">Beta-lactamase</fullName>
    </recommendedName>
</protein>
<dbReference type="RefSeq" id="WP_140962329.1">
    <property type="nucleotide sequence ID" value="NZ_VEVQ02000005.1"/>
</dbReference>
<proteinExistence type="predicted"/>
<dbReference type="EMBL" id="VEVQ02000005">
    <property type="protein sequence ID" value="NHN25997.1"/>
    <property type="molecule type" value="Genomic_DNA"/>
</dbReference>
<name>A0ABX0IQA0_9FLAO</name>
<gene>
    <name evidence="1" type="ORF">FIA58_009955</name>
</gene>
<accession>A0ABX0IQA0</accession>
<reference evidence="1" key="2">
    <citation type="submission" date="2020-02" db="EMBL/GenBank/DDBJ databases">
        <title>Flavobacterium profundi sp. nov., isolated from a deep-sea seamount.</title>
        <authorList>
            <person name="Zhang D.-C."/>
        </authorList>
    </citation>
    <scope>NUCLEOTIDE SEQUENCE</scope>
    <source>
        <strain evidence="1">EC11</strain>
    </source>
</reference>